<keyword evidence="1 5" id="KW-0808">Transferase</keyword>
<feature type="region of interest" description="Disordered" evidence="3">
    <location>
        <begin position="18"/>
        <end position="74"/>
    </location>
</feature>
<organism evidence="5">
    <name type="scientific">Thermobifida fusca (strain YX)</name>
    <dbReference type="NCBI Taxonomy" id="269800"/>
    <lineage>
        <taxon>Bacteria</taxon>
        <taxon>Bacillati</taxon>
        <taxon>Actinomycetota</taxon>
        <taxon>Actinomycetes</taxon>
        <taxon>Streptosporangiales</taxon>
        <taxon>Nocardiopsidaceae</taxon>
        <taxon>Thermobifida</taxon>
    </lineage>
</organism>
<evidence type="ECO:0000256" key="1">
    <source>
        <dbReference type="ARBA" id="ARBA00022679"/>
    </source>
</evidence>
<dbReference type="CDD" id="cd04301">
    <property type="entry name" value="NAT_SF"/>
    <property type="match status" value="1"/>
</dbReference>
<dbReference type="STRING" id="269800.Tfu_0191"/>
<dbReference type="PANTHER" id="PTHR43877">
    <property type="entry name" value="AMINOALKYLPHOSPHONATE N-ACETYLTRANSFERASE-RELATED-RELATED"/>
    <property type="match status" value="1"/>
</dbReference>
<dbReference type="PANTHER" id="PTHR43877:SF1">
    <property type="entry name" value="ACETYLTRANSFERASE"/>
    <property type="match status" value="1"/>
</dbReference>
<name>Q47TI5_THEFY</name>
<dbReference type="KEGG" id="tfu:Tfu_0191"/>
<dbReference type="HOGENOM" id="CLU_1034176_0_0_11"/>
<evidence type="ECO:0000256" key="2">
    <source>
        <dbReference type="ARBA" id="ARBA00023315"/>
    </source>
</evidence>
<proteinExistence type="predicted"/>
<feature type="compositionally biased region" description="Basic residues" evidence="3">
    <location>
        <begin position="50"/>
        <end position="66"/>
    </location>
</feature>
<dbReference type="InterPro" id="IPR000182">
    <property type="entry name" value="GNAT_dom"/>
</dbReference>
<dbReference type="InterPro" id="IPR050832">
    <property type="entry name" value="Bact_Acetyltransf"/>
</dbReference>
<dbReference type="Pfam" id="PF00583">
    <property type="entry name" value="Acetyltransf_1"/>
    <property type="match status" value="1"/>
</dbReference>
<evidence type="ECO:0000259" key="4">
    <source>
        <dbReference type="PROSITE" id="PS51186"/>
    </source>
</evidence>
<dbReference type="InterPro" id="IPR016181">
    <property type="entry name" value="Acyl_CoA_acyltransferase"/>
</dbReference>
<accession>Q47TI5</accession>
<feature type="domain" description="N-acetyltransferase" evidence="4">
    <location>
        <begin position="121"/>
        <end position="269"/>
    </location>
</feature>
<evidence type="ECO:0000256" key="3">
    <source>
        <dbReference type="SAM" id="MobiDB-lite"/>
    </source>
</evidence>
<evidence type="ECO:0000313" key="5">
    <source>
        <dbReference type="EMBL" id="AAZ54229.1"/>
    </source>
</evidence>
<dbReference type="AlphaFoldDB" id="Q47TI5"/>
<reference evidence="5" key="1">
    <citation type="submission" date="2005-07" db="EMBL/GenBank/DDBJ databases">
        <title>Complete sequence of Thermobifida fusca YX.</title>
        <authorList>
            <consortium name="US DOE Joint Genome Institute"/>
            <person name="Copeland A."/>
            <person name="Lucas S."/>
            <person name="Lapidus A."/>
            <person name="Barry K."/>
            <person name="Detter J.C."/>
            <person name="Glavina T."/>
            <person name="Hammon N."/>
            <person name="Israni S."/>
            <person name="Pitluck S."/>
            <person name="Di Bartolo G."/>
            <person name="Chain P."/>
            <person name="Schmutz J."/>
            <person name="Larimer F."/>
            <person name="Land M."/>
            <person name="Lykidis A."/>
            <person name="Richardson P."/>
        </authorList>
    </citation>
    <scope>NUCLEOTIDE SEQUENCE</scope>
    <source>
        <strain evidence="5">YX</strain>
    </source>
</reference>
<dbReference type="PROSITE" id="PS51186">
    <property type="entry name" value="GNAT"/>
    <property type="match status" value="1"/>
</dbReference>
<dbReference type="SUPFAM" id="SSF55729">
    <property type="entry name" value="Acyl-CoA N-acyltransferases (Nat)"/>
    <property type="match status" value="1"/>
</dbReference>
<dbReference type="EMBL" id="CP000088">
    <property type="protein sequence ID" value="AAZ54229.1"/>
    <property type="molecule type" value="Genomic_DNA"/>
</dbReference>
<dbReference type="Gene3D" id="3.40.630.30">
    <property type="match status" value="1"/>
</dbReference>
<protein>
    <submittedName>
        <fullName evidence="5">Similar to N-acetylglutamate synthase and related acetyltransferases</fullName>
    </submittedName>
</protein>
<dbReference type="GO" id="GO:0016747">
    <property type="term" value="F:acyltransferase activity, transferring groups other than amino-acyl groups"/>
    <property type="evidence" value="ECO:0007669"/>
    <property type="project" value="InterPro"/>
</dbReference>
<dbReference type="eggNOG" id="COG0456">
    <property type="taxonomic scope" value="Bacteria"/>
</dbReference>
<gene>
    <name evidence="5" type="ordered locus">Tfu_0191</name>
</gene>
<sequence length="269" mass="29496">MAGRRPWSQPIPKVLRAGTGIVRPWVQGEAEDRGKGAAEPQAKTAEPARVRKRAAPLHHPGRGRCRGGRERAPVQRISPAHSMARSMTGTVPTGTDRYPCMPQYGASSGISPLWATISEAMIIREATRSDLGAILRLLRELGEEAPAQGGTVRMSSATVRAWTRIENDPERTVLVAERRGQIIGTLDLIMIANLTHDAQPWAVIDNMVVDAAYRRTGIGRALVEEAINRAIQAGCYKIEMLTHESQGSAYEFCRAMGFTIATEGFRRYL</sequence>
<keyword evidence="2" id="KW-0012">Acyltransferase</keyword>